<dbReference type="Proteomes" id="UP000826725">
    <property type="component" value="Chromosome"/>
</dbReference>
<dbReference type="RefSeq" id="WP_228856339.1">
    <property type="nucleotide sequence ID" value="NZ_AP024086.1"/>
</dbReference>
<keyword evidence="1" id="KW-1133">Transmembrane helix</keyword>
<evidence type="ECO:0000256" key="1">
    <source>
        <dbReference type="SAM" id="Phobius"/>
    </source>
</evidence>
<sequence>MNCTTFTSWLENRDVHDLSEADRAMKHATHCAQCAQLMQFDEELETCIVEMFQYEKVDDGLYARIDRCLDLPVKRKRIKHGLVASIAAIAAVFVIFFLAPSPGNFSSLGELGKYVAREHRDHGRILPMYEKIGDMEQWTVKNLHYPAVVKQLPKKNLKIVGGRICYIKNCDFAHLLYQDKSESIYSLFVVSGDEIGFYMEPGRIYSLNVSGIELHIWQQEETVFALTGQA</sequence>
<evidence type="ECO:0000313" key="2">
    <source>
        <dbReference type="EMBL" id="BCL60178.1"/>
    </source>
</evidence>
<proteinExistence type="predicted"/>
<gene>
    <name evidence="2" type="ORF">DGMP_08710</name>
</gene>
<feature type="transmembrane region" description="Helical" evidence="1">
    <location>
        <begin position="81"/>
        <end position="99"/>
    </location>
</feature>
<protein>
    <submittedName>
        <fullName evidence="2">Uncharacterized protein</fullName>
    </submittedName>
</protein>
<keyword evidence="1" id="KW-0472">Membrane</keyword>
<dbReference type="KEGG" id="dbk:DGMP_08710"/>
<organism evidence="2 3">
    <name type="scientific">Desulfomarina profundi</name>
    <dbReference type="NCBI Taxonomy" id="2772557"/>
    <lineage>
        <taxon>Bacteria</taxon>
        <taxon>Pseudomonadati</taxon>
        <taxon>Thermodesulfobacteriota</taxon>
        <taxon>Desulfobulbia</taxon>
        <taxon>Desulfobulbales</taxon>
        <taxon>Desulfobulbaceae</taxon>
        <taxon>Desulfomarina</taxon>
    </lineage>
</organism>
<keyword evidence="3" id="KW-1185">Reference proteome</keyword>
<evidence type="ECO:0000313" key="3">
    <source>
        <dbReference type="Proteomes" id="UP000826725"/>
    </source>
</evidence>
<accession>A0A8D5FF54</accession>
<dbReference type="AlphaFoldDB" id="A0A8D5FF54"/>
<name>A0A8D5FF54_9BACT</name>
<dbReference type="EMBL" id="AP024086">
    <property type="protein sequence ID" value="BCL60178.1"/>
    <property type="molecule type" value="Genomic_DNA"/>
</dbReference>
<keyword evidence="1" id="KW-0812">Transmembrane</keyword>
<reference evidence="2" key="1">
    <citation type="submission" date="2020-09" db="EMBL/GenBank/DDBJ databases">
        <title>Desulfogranum mesoprofundum gen. nov., sp. nov., a novel mesophilic, sulfate-reducing chemolithoautotroph isolated from a deep-sea hydrothermal vent chimney in the Suiyo Seamount.</title>
        <authorList>
            <person name="Hashimoto Y."/>
            <person name="Nakagawa S."/>
        </authorList>
    </citation>
    <scope>NUCLEOTIDE SEQUENCE</scope>
    <source>
        <strain evidence="2">KT2</strain>
    </source>
</reference>